<keyword evidence="3" id="KW-1185">Reference proteome</keyword>
<feature type="compositionally biased region" description="Low complexity" evidence="1">
    <location>
        <begin position="136"/>
        <end position="156"/>
    </location>
</feature>
<name>A0A9P4MVA1_9PLEO</name>
<dbReference type="CDD" id="cd00590">
    <property type="entry name" value="RRM_SF"/>
    <property type="match status" value="1"/>
</dbReference>
<accession>A0A9P4MVA1</accession>
<comment type="caution">
    <text evidence="2">The sequence shown here is derived from an EMBL/GenBank/DDBJ whole genome shotgun (WGS) entry which is preliminary data.</text>
</comment>
<evidence type="ECO:0000256" key="1">
    <source>
        <dbReference type="SAM" id="MobiDB-lite"/>
    </source>
</evidence>
<dbReference type="OrthoDB" id="5367448at2759"/>
<protein>
    <recommendedName>
        <fullName evidence="4">RRM domain-containing protein</fullName>
    </recommendedName>
</protein>
<gene>
    <name evidence="2" type="ORF">GQ43DRAFT_343948</name>
</gene>
<organism evidence="2 3">
    <name type="scientific">Delitschia confertaspora ATCC 74209</name>
    <dbReference type="NCBI Taxonomy" id="1513339"/>
    <lineage>
        <taxon>Eukaryota</taxon>
        <taxon>Fungi</taxon>
        <taxon>Dikarya</taxon>
        <taxon>Ascomycota</taxon>
        <taxon>Pezizomycotina</taxon>
        <taxon>Dothideomycetes</taxon>
        <taxon>Pleosporomycetidae</taxon>
        <taxon>Pleosporales</taxon>
        <taxon>Delitschiaceae</taxon>
        <taxon>Delitschia</taxon>
    </lineage>
</organism>
<feature type="non-terminal residue" evidence="2">
    <location>
        <position position="252"/>
    </location>
</feature>
<evidence type="ECO:0000313" key="3">
    <source>
        <dbReference type="Proteomes" id="UP000799536"/>
    </source>
</evidence>
<dbReference type="Proteomes" id="UP000799536">
    <property type="component" value="Unassembled WGS sequence"/>
</dbReference>
<feature type="region of interest" description="Disordered" evidence="1">
    <location>
        <begin position="86"/>
        <end position="170"/>
    </location>
</feature>
<reference evidence="2" key="1">
    <citation type="journal article" date="2020" name="Stud. Mycol.">
        <title>101 Dothideomycetes genomes: a test case for predicting lifestyles and emergence of pathogens.</title>
        <authorList>
            <person name="Haridas S."/>
            <person name="Albert R."/>
            <person name="Binder M."/>
            <person name="Bloem J."/>
            <person name="Labutti K."/>
            <person name="Salamov A."/>
            <person name="Andreopoulos B."/>
            <person name="Baker S."/>
            <person name="Barry K."/>
            <person name="Bills G."/>
            <person name="Bluhm B."/>
            <person name="Cannon C."/>
            <person name="Castanera R."/>
            <person name="Culley D."/>
            <person name="Daum C."/>
            <person name="Ezra D."/>
            <person name="Gonzalez J."/>
            <person name="Henrissat B."/>
            <person name="Kuo A."/>
            <person name="Liang C."/>
            <person name="Lipzen A."/>
            <person name="Lutzoni F."/>
            <person name="Magnuson J."/>
            <person name="Mondo S."/>
            <person name="Nolan M."/>
            <person name="Ohm R."/>
            <person name="Pangilinan J."/>
            <person name="Park H.-J."/>
            <person name="Ramirez L."/>
            <person name="Alfaro M."/>
            <person name="Sun H."/>
            <person name="Tritt A."/>
            <person name="Yoshinaga Y."/>
            <person name="Zwiers L.-H."/>
            <person name="Turgeon B."/>
            <person name="Goodwin S."/>
            <person name="Spatafora J."/>
            <person name="Crous P."/>
            <person name="Grigoriev I."/>
        </authorList>
    </citation>
    <scope>NUCLEOTIDE SEQUENCE</scope>
    <source>
        <strain evidence="2">ATCC 74209</strain>
    </source>
</reference>
<dbReference type="EMBL" id="ML994196">
    <property type="protein sequence ID" value="KAF2197810.1"/>
    <property type="molecule type" value="Genomic_DNA"/>
</dbReference>
<dbReference type="AlphaFoldDB" id="A0A9P4MVA1"/>
<evidence type="ECO:0008006" key="4">
    <source>
        <dbReference type="Google" id="ProtNLM"/>
    </source>
</evidence>
<proteinExistence type="predicted"/>
<evidence type="ECO:0000313" key="2">
    <source>
        <dbReference type="EMBL" id="KAF2197810.1"/>
    </source>
</evidence>
<sequence length="252" mass="28322">MSVARRAASPLLAATSVHIRIQPRPADLSESRQILRVLQRFGEISTFRYLRYEYHNPADNSAIAIFRDPESAQRALEASPLRFALEKPLPDDGYTEQPQETVEASEEVAMSPPPPPKSGIDELVRASQLLGRHSSKPSAPTTSSPTTPQAPQSTTADIPFHTPSSPKPASEKWFDLSLDRSRVVHQDFVERQHYWTKFTPMKSMAQEDLAKVVPHVGLSDVSKRGQPRTPNKVLKWMAGNVQRMKTLREMYE</sequence>